<comment type="similarity">
    <text evidence="2">Belongs to the krueppel C2H2-type zinc-finger protein family.</text>
</comment>
<evidence type="ECO:0000256" key="12">
    <source>
        <dbReference type="PROSITE-ProRule" id="PRU00042"/>
    </source>
</evidence>
<keyword evidence="3" id="KW-0479">Metal-binding</keyword>
<evidence type="ECO:0000256" key="2">
    <source>
        <dbReference type="ARBA" id="ARBA00006991"/>
    </source>
</evidence>
<dbReference type="SMART" id="SM00355">
    <property type="entry name" value="ZnF_C2H2"/>
    <property type="match status" value="5"/>
</dbReference>
<dbReference type="Gene3D" id="3.30.160.60">
    <property type="entry name" value="Classic Zinc Finger"/>
    <property type="match status" value="3"/>
</dbReference>
<dbReference type="FunFam" id="3.30.160.60:FF:000075">
    <property type="entry name" value="Putative zinc finger protein 536"/>
    <property type="match status" value="1"/>
</dbReference>
<dbReference type="GeneID" id="108252190"/>
<keyword evidence="9" id="KW-0804">Transcription</keyword>
<reference evidence="16" key="1">
    <citation type="submission" date="2025-08" db="UniProtKB">
        <authorList>
            <consortium name="RefSeq"/>
        </authorList>
    </citation>
    <scope>IDENTIFICATION</scope>
</reference>
<evidence type="ECO:0000313" key="16">
    <source>
        <dbReference type="RefSeq" id="XP_026678245.1"/>
    </source>
</evidence>
<keyword evidence="7" id="KW-0805">Transcription regulation</keyword>
<dbReference type="InterPro" id="IPR036236">
    <property type="entry name" value="Znf_C2H2_sf"/>
</dbReference>
<evidence type="ECO:0000256" key="11">
    <source>
        <dbReference type="ARBA" id="ARBA00037948"/>
    </source>
</evidence>
<comment type="similarity">
    <text evidence="11">Belongs to the snail C2H2-type zinc-finger protein family.</text>
</comment>
<feature type="domain" description="C2H2-type" evidence="14">
    <location>
        <begin position="185"/>
        <end position="212"/>
    </location>
</feature>
<dbReference type="GO" id="GO:0000978">
    <property type="term" value="F:RNA polymerase II cis-regulatory region sequence-specific DNA binding"/>
    <property type="evidence" value="ECO:0007669"/>
    <property type="project" value="TreeGrafter"/>
</dbReference>
<dbReference type="PANTHER" id="PTHR24388:SF54">
    <property type="entry name" value="PROTEIN ESCARGOT"/>
    <property type="match status" value="1"/>
</dbReference>
<dbReference type="KEGG" id="dci:108252190"/>
<evidence type="ECO:0000256" key="13">
    <source>
        <dbReference type="SAM" id="Phobius"/>
    </source>
</evidence>
<keyword evidence="4" id="KW-0677">Repeat</keyword>
<dbReference type="InterPro" id="IPR050527">
    <property type="entry name" value="Snail/Krueppel_Znf"/>
</dbReference>
<comment type="subcellular location">
    <subcellularLocation>
        <location evidence="1">Nucleus</location>
    </subcellularLocation>
</comment>
<dbReference type="GO" id="GO:0008270">
    <property type="term" value="F:zinc ion binding"/>
    <property type="evidence" value="ECO:0007669"/>
    <property type="project" value="UniProtKB-KW"/>
</dbReference>
<sequence length="358" mass="41665">MRRHIRSHTGEKPFDCPYCNYSSNEKTTVHKHIRRKHNMLVTRIKSDNPWDRNIVKIEEIKTGKALKVVRLKDNSGEIISNILPSFVNFVRAFYGEVKSVSCITANLALGRTALTPPIAMFVYAVLIIPVIILSCALTQILYFPLLTDILSCIHCQTIILNEESRIMNHSKTCPEVPRPDLSFRYCCYACFYHSLYNSDMKRHIRKHTGRKPYKCPCCDYRATTNAGLKSHVGARHCSTDLLIHTFISDCKMFYRCCHCNILIKRSEYKLLRHCEKCPDVERPDSKFKYVCFICSYHTYQKNHMRIHLRKHTGKKPHVCDMCDYKTSKSSDLKRHYMRMHTVKIEILELDSLSLSSSG</sequence>
<evidence type="ECO:0000256" key="10">
    <source>
        <dbReference type="ARBA" id="ARBA00023242"/>
    </source>
</evidence>
<dbReference type="STRING" id="121845.A0A3Q0IV59"/>
<accession>A0A3Q0IV59</accession>
<evidence type="ECO:0000259" key="14">
    <source>
        <dbReference type="PROSITE" id="PS50157"/>
    </source>
</evidence>
<organism evidence="15 16">
    <name type="scientific">Diaphorina citri</name>
    <name type="common">Asian citrus psyllid</name>
    <dbReference type="NCBI Taxonomy" id="121845"/>
    <lineage>
        <taxon>Eukaryota</taxon>
        <taxon>Metazoa</taxon>
        <taxon>Ecdysozoa</taxon>
        <taxon>Arthropoda</taxon>
        <taxon>Hexapoda</taxon>
        <taxon>Insecta</taxon>
        <taxon>Pterygota</taxon>
        <taxon>Neoptera</taxon>
        <taxon>Paraneoptera</taxon>
        <taxon>Hemiptera</taxon>
        <taxon>Sternorrhyncha</taxon>
        <taxon>Psylloidea</taxon>
        <taxon>Psyllidae</taxon>
        <taxon>Diaphorininae</taxon>
        <taxon>Diaphorina</taxon>
    </lineage>
</organism>
<dbReference type="InterPro" id="IPR013087">
    <property type="entry name" value="Znf_C2H2_type"/>
</dbReference>
<keyword evidence="10" id="KW-0539">Nucleus</keyword>
<keyword evidence="6" id="KW-0862">Zinc</keyword>
<feature type="transmembrane region" description="Helical" evidence="13">
    <location>
        <begin position="121"/>
        <end position="145"/>
    </location>
</feature>
<dbReference type="PROSITE" id="PS50157">
    <property type="entry name" value="ZINC_FINGER_C2H2_2"/>
    <property type="match status" value="3"/>
</dbReference>
<keyword evidence="13" id="KW-0472">Membrane</keyword>
<feature type="domain" description="C2H2-type" evidence="14">
    <location>
        <begin position="289"/>
        <end position="316"/>
    </location>
</feature>
<evidence type="ECO:0000256" key="7">
    <source>
        <dbReference type="ARBA" id="ARBA00023015"/>
    </source>
</evidence>
<protein>
    <submittedName>
        <fullName evidence="16">Zinc finger protein Xfin-like</fullName>
    </submittedName>
</protein>
<dbReference type="SUPFAM" id="SSF57667">
    <property type="entry name" value="beta-beta-alpha zinc fingers"/>
    <property type="match status" value="3"/>
</dbReference>
<gene>
    <name evidence="16" type="primary">LOC108252190</name>
</gene>
<feature type="domain" description="C2H2-type" evidence="14">
    <location>
        <begin position="317"/>
        <end position="345"/>
    </location>
</feature>
<dbReference type="GO" id="GO:0000981">
    <property type="term" value="F:DNA-binding transcription factor activity, RNA polymerase II-specific"/>
    <property type="evidence" value="ECO:0007669"/>
    <property type="project" value="TreeGrafter"/>
</dbReference>
<evidence type="ECO:0000256" key="1">
    <source>
        <dbReference type="ARBA" id="ARBA00004123"/>
    </source>
</evidence>
<keyword evidence="15" id="KW-1185">Reference proteome</keyword>
<evidence type="ECO:0000256" key="8">
    <source>
        <dbReference type="ARBA" id="ARBA00023125"/>
    </source>
</evidence>
<dbReference type="Proteomes" id="UP000079169">
    <property type="component" value="Unplaced"/>
</dbReference>
<dbReference type="AlphaFoldDB" id="A0A3Q0IV59"/>
<keyword evidence="8" id="KW-0238">DNA-binding</keyword>
<evidence type="ECO:0000256" key="4">
    <source>
        <dbReference type="ARBA" id="ARBA00022737"/>
    </source>
</evidence>
<evidence type="ECO:0000256" key="9">
    <source>
        <dbReference type="ARBA" id="ARBA00023163"/>
    </source>
</evidence>
<dbReference type="GO" id="GO:0005634">
    <property type="term" value="C:nucleus"/>
    <property type="evidence" value="ECO:0007669"/>
    <property type="project" value="UniProtKB-SubCell"/>
</dbReference>
<evidence type="ECO:0000313" key="15">
    <source>
        <dbReference type="Proteomes" id="UP000079169"/>
    </source>
</evidence>
<evidence type="ECO:0000256" key="6">
    <source>
        <dbReference type="ARBA" id="ARBA00022833"/>
    </source>
</evidence>
<keyword evidence="13" id="KW-0812">Transmembrane</keyword>
<keyword evidence="5 12" id="KW-0863">Zinc-finger</keyword>
<evidence type="ECO:0000256" key="3">
    <source>
        <dbReference type="ARBA" id="ARBA00022723"/>
    </source>
</evidence>
<keyword evidence="13" id="KW-1133">Transmembrane helix</keyword>
<name>A0A3Q0IV59_DIACI</name>
<dbReference type="FunFam" id="3.30.160.60:FF:000446">
    <property type="entry name" value="Zinc finger protein"/>
    <property type="match status" value="1"/>
</dbReference>
<dbReference type="PANTHER" id="PTHR24388">
    <property type="entry name" value="ZINC FINGER PROTEIN"/>
    <property type="match status" value="1"/>
</dbReference>
<dbReference type="RefSeq" id="XP_026678245.1">
    <property type="nucleotide sequence ID" value="XM_026822444.1"/>
</dbReference>
<evidence type="ECO:0000256" key="5">
    <source>
        <dbReference type="ARBA" id="ARBA00022771"/>
    </source>
</evidence>
<proteinExistence type="inferred from homology"/>
<dbReference type="PaxDb" id="121845-A0A3Q0IV59"/>